<dbReference type="EMBL" id="QGTL01000003">
    <property type="protein sequence ID" value="PWV77647.1"/>
    <property type="molecule type" value="Genomic_DNA"/>
</dbReference>
<evidence type="ECO:0000313" key="1">
    <source>
        <dbReference type="EMBL" id="PWV77647.1"/>
    </source>
</evidence>
<keyword evidence="2" id="KW-1185">Reference proteome</keyword>
<comment type="caution">
    <text evidence="1">The sequence shown here is derived from an EMBL/GenBank/DDBJ whole genome shotgun (WGS) entry which is preliminary data.</text>
</comment>
<dbReference type="RefSeq" id="WP_146229240.1">
    <property type="nucleotide sequence ID" value="NZ_QGTL01000003.1"/>
</dbReference>
<accession>A0A317NRQ0</accession>
<protein>
    <recommendedName>
        <fullName evidence="3">Lipoprotein LpqN</fullName>
    </recommendedName>
</protein>
<dbReference type="AlphaFoldDB" id="A0A317NRQ0"/>
<reference evidence="1 2" key="1">
    <citation type="submission" date="2018-05" db="EMBL/GenBank/DDBJ databases">
        <title>Genomic Encyclopedia of Type Strains, Phase IV (KMG-IV): sequencing the most valuable type-strain genomes for metagenomic binning, comparative biology and taxonomic classification.</title>
        <authorList>
            <person name="Goeker M."/>
        </authorList>
    </citation>
    <scope>NUCLEOTIDE SEQUENCE [LARGE SCALE GENOMIC DNA]</scope>
    <source>
        <strain evidence="1 2">DSM 44717</strain>
    </source>
</reference>
<gene>
    <name evidence="1" type="ORF">DFR69_103246</name>
</gene>
<dbReference type="Proteomes" id="UP000246410">
    <property type="component" value="Unassembled WGS sequence"/>
</dbReference>
<organism evidence="1 2">
    <name type="scientific">Nocardia neocaledoniensis</name>
    <dbReference type="NCBI Taxonomy" id="236511"/>
    <lineage>
        <taxon>Bacteria</taxon>
        <taxon>Bacillati</taxon>
        <taxon>Actinomycetota</taxon>
        <taxon>Actinomycetes</taxon>
        <taxon>Mycobacteriales</taxon>
        <taxon>Nocardiaceae</taxon>
        <taxon>Nocardia</taxon>
    </lineage>
</organism>
<sequence>MFTSEPGVGGFTLQVPRLPGWTQGQLEGASSPGFVLHRFEAPTADAEMGTATVTVNAYSPIENADAALSTLRTLRATGPGWQESRNEPIEVCGHRGLRVTGIEVTTGLGRQLDFLEFPYESGGSVYPIQVGSQLRVADAARYEADLRTIFDGVRVGP</sequence>
<evidence type="ECO:0008006" key="3">
    <source>
        <dbReference type="Google" id="ProtNLM"/>
    </source>
</evidence>
<proteinExistence type="predicted"/>
<dbReference type="Gene3D" id="3.40.1000.10">
    <property type="entry name" value="Mog1/PsbP, alpha/beta/alpha sandwich"/>
    <property type="match status" value="1"/>
</dbReference>
<name>A0A317NRQ0_9NOCA</name>
<evidence type="ECO:0000313" key="2">
    <source>
        <dbReference type="Proteomes" id="UP000246410"/>
    </source>
</evidence>